<gene>
    <name evidence="1" type="ORF">ACN38_g4090</name>
</gene>
<accession>A0A0M8PBW6</accession>
<evidence type="ECO:0000313" key="1">
    <source>
        <dbReference type="EMBL" id="KOS44951.1"/>
    </source>
</evidence>
<evidence type="ECO:0000313" key="2">
    <source>
        <dbReference type="Proteomes" id="UP000037696"/>
    </source>
</evidence>
<name>A0A0M8PBW6_9EURO</name>
<dbReference type="AlphaFoldDB" id="A0A0M8PBW6"/>
<protein>
    <submittedName>
        <fullName evidence="1">Uncharacterized protein</fullName>
    </submittedName>
</protein>
<dbReference type="EMBL" id="LHQQ01000051">
    <property type="protein sequence ID" value="KOS44951.1"/>
    <property type="molecule type" value="Genomic_DNA"/>
</dbReference>
<reference evidence="1 2" key="1">
    <citation type="submission" date="2015-08" db="EMBL/GenBank/DDBJ databases">
        <title>Genome sequencing of Penicillium nordicum.</title>
        <authorList>
            <person name="Nguyen H.D."/>
            <person name="Seifert K.A."/>
        </authorList>
    </citation>
    <scope>NUCLEOTIDE SEQUENCE [LARGE SCALE GENOMIC DNA]</scope>
    <source>
        <strain evidence="1 2">DAOMC 185683</strain>
    </source>
</reference>
<dbReference type="OrthoDB" id="4367514at2759"/>
<keyword evidence="2" id="KW-1185">Reference proteome</keyword>
<organism evidence="1 2">
    <name type="scientific">Penicillium nordicum</name>
    <dbReference type="NCBI Taxonomy" id="229535"/>
    <lineage>
        <taxon>Eukaryota</taxon>
        <taxon>Fungi</taxon>
        <taxon>Dikarya</taxon>
        <taxon>Ascomycota</taxon>
        <taxon>Pezizomycotina</taxon>
        <taxon>Eurotiomycetes</taxon>
        <taxon>Eurotiomycetidae</taxon>
        <taxon>Eurotiales</taxon>
        <taxon>Aspergillaceae</taxon>
        <taxon>Penicillium</taxon>
    </lineage>
</organism>
<comment type="caution">
    <text evidence="1">The sequence shown here is derived from an EMBL/GenBank/DDBJ whole genome shotgun (WGS) entry which is preliminary data.</text>
</comment>
<dbReference type="Proteomes" id="UP000037696">
    <property type="component" value="Unassembled WGS sequence"/>
</dbReference>
<sequence>MYMCSNTGLSGWAELRIALVFVFAPRFTLKLLIKTAVRILILPGEWPVRCCTSPLGPGCQLPDSLFPPLTSPPPPRFVDFSEHVRQQNTCLNTCNKNSTVGRTCDSL</sequence>
<proteinExistence type="predicted"/>